<dbReference type="Proteomes" id="UP000295620">
    <property type="component" value="Unassembled WGS sequence"/>
</dbReference>
<dbReference type="OrthoDB" id="648163at2"/>
<comment type="caution">
    <text evidence="1">The sequence shown here is derived from an EMBL/GenBank/DDBJ whole genome shotgun (WGS) entry which is preliminary data.</text>
</comment>
<dbReference type="InterPro" id="IPR046233">
    <property type="entry name" value="DUF6266"/>
</dbReference>
<gene>
    <name evidence="1" type="ORF">ATK78_1373</name>
</gene>
<accession>A0A4R6SV61</accession>
<dbReference type="EMBL" id="SNYC01000004">
    <property type="protein sequence ID" value="TDQ09219.1"/>
    <property type="molecule type" value="Genomic_DNA"/>
</dbReference>
<name>A0A4R6SV61_9SPHI</name>
<keyword evidence="2" id="KW-1185">Reference proteome</keyword>
<reference evidence="1 2" key="1">
    <citation type="submission" date="2019-03" db="EMBL/GenBank/DDBJ databases">
        <title>Genomic Encyclopedia of Archaeal and Bacterial Type Strains, Phase II (KMG-II): from individual species to whole genera.</title>
        <authorList>
            <person name="Goeker M."/>
        </authorList>
    </citation>
    <scope>NUCLEOTIDE SEQUENCE [LARGE SCALE GENOMIC DNA]</scope>
    <source>
        <strain evidence="1 2">DSM 19035</strain>
    </source>
</reference>
<proteinExistence type="predicted"/>
<dbReference type="RefSeq" id="WP_133575322.1">
    <property type="nucleotide sequence ID" value="NZ_SNYC01000004.1"/>
</dbReference>
<organism evidence="1 2">
    <name type="scientific">Pedobacter metabolipauper</name>
    <dbReference type="NCBI Taxonomy" id="425513"/>
    <lineage>
        <taxon>Bacteria</taxon>
        <taxon>Pseudomonadati</taxon>
        <taxon>Bacteroidota</taxon>
        <taxon>Sphingobacteriia</taxon>
        <taxon>Sphingobacteriales</taxon>
        <taxon>Sphingobacteriaceae</taxon>
        <taxon>Pedobacter</taxon>
    </lineage>
</organism>
<sequence>MARIKNGILGGVQGCIGDVEGFIRNGEAFIRKRKKKSTVPRSVKQLANMQKMSVIGEMIHSMTSFVALGFELISKNQSFSANNAAKSYQLKHSLQGQYPNLNIDYAQVRLSEGQLPVAVNPIVNLMDNGVQFSWEIDADQSYDRATPRVMLLVYAPALKKSYYTLSGARKNAGTDFMELPDSFKGHELHAYISFITDDKNEISNSAYVGSIGPAFIEGRNEAEDSFKAQNDDHKDVLTTKSIEHKDLLIPAIITIDDIKPEKVVHTKPNDRFDKRAKAVMKRIKK</sequence>
<dbReference type="Pfam" id="PF19781">
    <property type="entry name" value="DUF6266"/>
    <property type="match status" value="1"/>
</dbReference>
<evidence type="ECO:0000313" key="1">
    <source>
        <dbReference type="EMBL" id="TDQ09219.1"/>
    </source>
</evidence>
<evidence type="ECO:0000313" key="2">
    <source>
        <dbReference type="Proteomes" id="UP000295620"/>
    </source>
</evidence>
<dbReference type="AlphaFoldDB" id="A0A4R6SV61"/>
<protein>
    <submittedName>
        <fullName evidence="1">Uncharacterized protein</fullName>
    </submittedName>
</protein>